<gene>
    <name evidence="1" type="ORF">FA95DRAFT_1296312</name>
</gene>
<organism evidence="1 2">
    <name type="scientific">Auriscalpium vulgare</name>
    <dbReference type="NCBI Taxonomy" id="40419"/>
    <lineage>
        <taxon>Eukaryota</taxon>
        <taxon>Fungi</taxon>
        <taxon>Dikarya</taxon>
        <taxon>Basidiomycota</taxon>
        <taxon>Agaricomycotina</taxon>
        <taxon>Agaricomycetes</taxon>
        <taxon>Russulales</taxon>
        <taxon>Auriscalpiaceae</taxon>
        <taxon>Auriscalpium</taxon>
    </lineage>
</organism>
<name>A0ACB8RTR5_9AGAM</name>
<evidence type="ECO:0000313" key="2">
    <source>
        <dbReference type="Proteomes" id="UP000814033"/>
    </source>
</evidence>
<evidence type="ECO:0000313" key="1">
    <source>
        <dbReference type="EMBL" id="KAI0046995.1"/>
    </source>
</evidence>
<accession>A0ACB8RTR5</accession>
<sequence>MSDGATIDAVESRQGIAASVAFYMSKSWYRFYNLICHLSSPMPSPPPRSTDATGNTSDVGITTDAVESQRGIAAGVPSDIVLYILSLARDLSGSPNDESSKPGVPASIADWIDATRVCKSWRTAALSHGPLWARISFPSSISWLRELHIRSGTAPLSFEYHNPGTDKKAFDEWVHLLLSTSWTRAQGISFIPTWTNADEDYPFPQSLFISIIPMLGCLQTFRWRISNHDDPNILSAPHIRTLKSLSQSTLKTLRVLEICRNDDFPYYFDKDALCVFRELMRLESLNLGHYLPSAAALATVPSSDPIVLPRLGSLQLEGNVESCLAFLDILNLPSHVIATLVCMLAKEQSEHFLGPLHRFLSRDGGHSLETAEVTYAYRFPGVSLRAWSGASIDPASDDPAFQLLIICTCAARRPSSIIDYFLRSLPLPSIHTLYLLGGPWPTANTWALFRGAEHLESIVVDGAFSGRIAW</sequence>
<reference evidence="1" key="2">
    <citation type="journal article" date="2022" name="New Phytol.">
        <title>Evolutionary transition to the ectomycorrhizal habit in the genomes of a hyperdiverse lineage of mushroom-forming fungi.</title>
        <authorList>
            <person name="Looney B."/>
            <person name="Miyauchi S."/>
            <person name="Morin E."/>
            <person name="Drula E."/>
            <person name="Courty P.E."/>
            <person name="Kohler A."/>
            <person name="Kuo A."/>
            <person name="LaButti K."/>
            <person name="Pangilinan J."/>
            <person name="Lipzen A."/>
            <person name="Riley R."/>
            <person name="Andreopoulos W."/>
            <person name="He G."/>
            <person name="Johnson J."/>
            <person name="Nolan M."/>
            <person name="Tritt A."/>
            <person name="Barry K.W."/>
            <person name="Grigoriev I.V."/>
            <person name="Nagy L.G."/>
            <person name="Hibbett D."/>
            <person name="Henrissat B."/>
            <person name="Matheny P.B."/>
            <person name="Labbe J."/>
            <person name="Martin F.M."/>
        </authorList>
    </citation>
    <scope>NUCLEOTIDE SEQUENCE</scope>
    <source>
        <strain evidence="1">FP105234-sp</strain>
    </source>
</reference>
<dbReference type="EMBL" id="MU275913">
    <property type="protein sequence ID" value="KAI0046995.1"/>
    <property type="molecule type" value="Genomic_DNA"/>
</dbReference>
<keyword evidence="2" id="KW-1185">Reference proteome</keyword>
<comment type="caution">
    <text evidence="1">The sequence shown here is derived from an EMBL/GenBank/DDBJ whole genome shotgun (WGS) entry which is preliminary data.</text>
</comment>
<reference evidence="1" key="1">
    <citation type="submission" date="2021-02" db="EMBL/GenBank/DDBJ databases">
        <authorList>
            <consortium name="DOE Joint Genome Institute"/>
            <person name="Ahrendt S."/>
            <person name="Looney B.P."/>
            <person name="Miyauchi S."/>
            <person name="Morin E."/>
            <person name="Drula E."/>
            <person name="Courty P.E."/>
            <person name="Chicoki N."/>
            <person name="Fauchery L."/>
            <person name="Kohler A."/>
            <person name="Kuo A."/>
            <person name="Labutti K."/>
            <person name="Pangilinan J."/>
            <person name="Lipzen A."/>
            <person name="Riley R."/>
            <person name="Andreopoulos W."/>
            <person name="He G."/>
            <person name="Johnson J."/>
            <person name="Barry K.W."/>
            <person name="Grigoriev I.V."/>
            <person name="Nagy L."/>
            <person name="Hibbett D."/>
            <person name="Henrissat B."/>
            <person name="Matheny P.B."/>
            <person name="Labbe J."/>
            <person name="Martin F."/>
        </authorList>
    </citation>
    <scope>NUCLEOTIDE SEQUENCE</scope>
    <source>
        <strain evidence="1">FP105234-sp</strain>
    </source>
</reference>
<proteinExistence type="predicted"/>
<protein>
    <submittedName>
        <fullName evidence="1">Uncharacterized protein</fullName>
    </submittedName>
</protein>
<dbReference type="Proteomes" id="UP000814033">
    <property type="component" value="Unassembled WGS sequence"/>
</dbReference>